<dbReference type="AlphaFoldDB" id="A0A6A6ZW78"/>
<sequence>ISTGQADLAPLLLSSPFAHGPDERSHDYGSHESIAIFYCERIRLSTHAQRGRRGRPSA</sequence>
<protein>
    <submittedName>
        <fullName evidence="1">Uncharacterized protein</fullName>
    </submittedName>
</protein>
<gene>
    <name evidence="1" type="ORF">CC86DRAFT_296250</name>
</gene>
<accession>A0A6A6ZW78</accession>
<evidence type="ECO:0000313" key="2">
    <source>
        <dbReference type="Proteomes" id="UP000799424"/>
    </source>
</evidence>
<proteinExistence type="predicted"/>
<name>A0A6A6ZW78_9PLEO</name>
<dbReference type="EMBL" id="MU006229">
    <property type="protein sequence ID" value="KAF2824978.1"/>
    <property type="molecule type" value="Genomic_DNA"/>
</dbReference>
<keyword evidence="2" id="KW-1185">Reference proteome</keyword>
<organism evidence="1 2">
    <name type="scientific">Ophiobolus disseminans</name>
    <dbReference type="NCBI Taxonomy" id="1469910"/>
    <lineage>
        <taxon>Eukaryota</taxon>
        <taxon>Fungi</taxon>
        <taxon>Dikarya</taxon>
        <taxon>Ascomycota</taxon>
        <taxon>Pezizomycotina</taxon>
        <taxon>Dothideomycetes</taxon>
        <taxon>Pleosporomycetidae</taxon>
        <taxon>Pleosporales</taxon>
        <taxon>Pleosporineae</taxon>
        <taxon>Phaeosphaeriaceae</taxon>
        <taxon>Ophiobolus</taxon>
    </lineage>
</organism>
<dbReference type="Proteomes" id="UP000799424">
    <property type="component" value="Unassembled WGS sequence"/>
</dbReference>
<reference evidence="1" key="1">
    <citation type="journal article" date="2020" name="Stud. Mycol.">
        <title>101 Dothideomycetes genomes: a test case for predicting lifestyles and emergence of pathogens.</title>
        <authorList>
            <person name="Haridas S."/>
            <person name="Albert R."/>
            <person name="Binder M."/>
            <person name="Bloem J."/>
            <person name="Labutti K."/>
            <person name="Salamov A."/>
            <person name="Andreopoulos B."/>
            <person name="Baker S."/>
            <person name="Barry K."/>
            <person name="Bills G."/>
            <person name="Bluhm B."/>
            <person name="Cannon C."/>
            <person name="Castanera R."/>
            <person name="Culley D."/>
            <person name="Daum C."/>
            <person name="Ezra D."/>
            <person name="Gonzalez J."/>
            <person name="Henrissat B."/>
            <person name="Kuo A."/>
            <person name="Liang C."/>
            <person name="Lipzen A."/>
            <person name="Lutzoni F."/>
            <person name="Magnuson J."/>
            <person name="Mondo S."/>
            <person name="Nolan M."/>
            <person name="Ohm R."/>
            <person name="Pangilinan J."/>
            <person name="Park H.-J."/>
            <person name="Ramirez L."/>
            <person name="Alfaro M."/>
            <person name="Sun H."/>
            <person name="Tritt A."/>
            <person name="Yoshinaga Y."/>
            <person name="Zwiers L.-H."/>
            <person name="Turgeon B."/>
            <person name="Goodwin S."/>
            <person name="Spatafora J."/>
            <person name="Crous P."/>
            <person name="Grigoriev I."/>
        </authorList>
    </citation>
    <scope>NUCLEOTIDE SEQUENCE</scope>
    <source>
        <strain evidence="1">CBS 113818</strain>
    </source>
</reference>
<evidence type="ECO:0000313" key="1">
    <source>
        <dbReference type="EMBL" id="KAF2824978.1"/>
    </source>
</evidence>
<feature type="non-terminal residue" evidence="1">
    <location>
        <position position="1"/>
    </location>
</feature>